<dbReference type="PANTHER" id="PTHR42781:SF6">
    <property type="entry name" value="SPERMIDINE_PUTRESCINE IMPORT ATP-BINDING PROTEIN POTA"/>
    <property type="match status" value="1"/>
</dbReference>
<dbReference type="InterPro" id="IPR008995">
    <property type="entry name" value="Mo/tungstate-bd_C_term_dom"/>
</dbReference>
<reference evidence="9 10" key="1">
    <citation type="journal article" date="2017" name="Genome Biol. Evol.">
        <title>Trajectories and Drivers of Genome Evolution in Surface-Associated Marine Phaeobacter.</title>
        <authorList>
            <person name="Freese H.M."/>
            <person name="Sikorski J."/>
            <person name="Bunk B."/>
            <person name="Scheuner C."/>
            <person name="Meier-Kolthoff J.P."/>
            <person name="Sproer C."/>
            <person name="Gram L."/>
            <person name="Overmann J."/>
        </authorList>
    </citation>
    <scope>NUCLEOTIDE SEQUENCE [LARGE SCALE GENOMIC DNA]</scope>
    <source>
        <strain evidence="9 10">P66</strain>
    </source>
</reference>
<dbReference type="Pfam" id="PF08402">
    <property type="entry name" value="TOBE_2"/>
    <property type="match status" value="1"/>
</dbReference>
<dbReference type="InterPro" id="IPR013611">
    <property type="entry name" value="Transp-assoc_OB_typ2"/>
</dbReference>
<proteinExistence type="inferred from homology"/>
<name>A0ABM6RKU8_9RHOB</name>
<dbReference type="EC" id="7.6.2.11" evidence="7"/>
<keyword evidence="3 7" id="KW-0547">Nucleotide-binding</keyword>
<comment type="catalytic activity">
    <reaction evidence="7">
        <text>ATP + H2O + polyamine-[polyamine-binding protein]Side 1 = ADP + phosphate + polyamineSide 2 + [polyamine-binding protein]Side 1.</text>
        <dbReference type="EC" id="7.6.2.11"/>
    </reaction>
</comment>
<feature type="domain" description="ABC transporter" evidence="8">
    <location>
        <begin position="5"/>
        <end position="236"/>
    </location>
</feature>
<evidence type="ECO:0000256" key="2">
    <source>
        <dbReference type="ARBA" id="ARBA00022475"/>
    </source>
</evidence>
<dbReference type="InterPro" id="IPR005893">
    <property type="entry name" value="PotA-like"/>
</dbReference>
<keyword evidence="9" id="KW-0614">Plasmid</keyword>
<keyword evidence="6 7" id="KW-0472">Membrane</keyword>
<dbReference type="GO" id="GO:0005524">
    <property type="term" value="F:ATP binding"/>
    <property type="evidence" value="ECO:0007669"/>
    <property type="project" value="UniProtKB-KW"/>
</dbReference>
<evidence type="ECO:0000259" key="8">
    <source>
        <dbReference type="PROSITE" id="PS50893"/>
    </source>
</evidence>
<dbReference type="SUPFAM" id="SSF52540">
    <property type="entry name" value="P-loop containing nucleoside triphosphate hydrolases"/>
    <property type="match status" value="1"/>
</dbReference>
<dbReference type="Pfam" id="PF00005">
    <property type="entry name" value="ABC_tran"/>
    <property type="match status" value="1"/>
</dbReference>
<dbReference type="InterPro" id="IPR003439">
    <property type="entry name" value="ABC_transporter-like_ATP-bd"/>
</dbReference>
<dbReference type="PROSITE" id="PS00211">
    <property type="entry name" value="ABC_TRANSPORTER_1"/>
    <property type="match status" value="1"/>
</dbReference>
<dbReference type="SUPFAM" id="SSF50331">
    <property type="entry name" value="MOP-like"/>
    <property type="match status" value="1"/>
</dbReference>
<dbReference type="Proteomes" id="UP000236536">
    <property type="component" value="Plasmid pP66_d"/>
</dbReference>
<dbReference type="InterPro" id="IPR027417">
    <property type="entry name" value="P-loop_NTPase"/>
</dbReference>
<gene>
    <name evidence="9" type="primary">potA_2</name>
    <name evidence="7" type="synonym">potA</name>
    <name evidence="9" type="ORF">PhaeoP66_04333</name>
</gene>
<evidence type="ECO:0000256" key="6">
    <source>
        <dbReference type="ARBA" id="ARBA00023136"/>
    </source>
</evidence>
<evidence type="ECO:0000313" key="9">
    <source>
        <dbReference type="EMBL" id="AUQ97059.1"/>
    </source>
</evidence>
<sequence length="367" mass="39758">MENFVEFDGIQKTYDGENLVIKDLNLSIAKGEFVTLLGPSGSGKSTALMLLAGFEPPTRGTIRLNGKTLNSVAPFHRNIGMVFQNYALFPHMTVAENVAYPLRVRKIGKSEIEERTRKALDLVQLGSFGGRYPKQLSGGQQQRVAVARALVFDPELVLMDEPLGALDKKLREEMQVEIKHIHENLGITMVFVTHDQDEALTMSDRIAVFDDGRIQQIDKPATLYECPANQFVADFIGETNMLAARVEQRVGDQVTLRLSSGGIVSATAAGDLSLASNATLSVRPERMTINASESASNALSATLVETIYHGASAKMIFALGGDTQIVTQLRAGNPLVGMAKGTTASLSFDSKDARAFANPAPNFEVNL</sequence>
<organism evidence="9 10">
    <name type="scientific">Phaeobacter inhibens</name>
    <dbReference type="NCBI Taxonomy" id="221822"/>
    <lineage>
        <taxon>Bacteria</taxon>
        <taxon>Pseudomonadati</taxon>
        <taxon>Pseudomonadota</taxon>
        <taxon>Alphaproteobacteria</taxon>
        <taxon>Rhodobacterales</taxon>
        <taxon>Roseobacteraceae</taxon>
        <taxon>Phaeobacter</taxon>
    </lineage>
</organism>
<evidence type="ECO:0000313" key="10">
    <source>
        <dbReference type="Proteomes" id="UP000236536"/>
    </source>
</evidence>
<keyword evidence="1 7" id="KW-0813">Transport</keyword>
<reference evidence="9 10" key="2">
    <citation type="journal article" date="2017" name="Int. J. Syst. Evol. Microbiol.">
        <title>Adaptation of Surface-Associated Bacteria to the Open Ocean: A Genomically Distinct Subpopulation of Phaeobacter gallaeciensis Colonizes Pacific Mesozooplankton.</title>
        <authorList>
            <person name="Freese H.M."/>
            <person name="Methner A."/>
            <person name="Overmann J."/>
        </authorList>
    </citation>
    <scope>NUCLEOTIDE SEQUENCE [LARGE SCALE GENOMIC DNA]</scope>
    <source>
        <strain evidence="9 10">P66</strain>
    </source>
</reference>
<dbReference type="RefSeq" id="WP_102875647.1">
    <property type="nucleotide sequence ID" value="NZ_CP010603.1"/>
</dbReference>
<comment type="subunit">
    <text evidence="7">The complex is composed of two ATP-binding proteins (PotA), two transmembrane proteins (PotB and PotC) and a solute-binding protein (PotD).</text>
</comment>
<dbReference type="InterPro" id="IPR050093">
    <property type="entry name" value="ABC_SmlMolc_Importer"/>
</dbReference>
<dbReference type="SMART" id="SM00382">
    <property type="entry name" value="AAA"/>
    <property type="match status" value="1"/>
</dbReference>
<keyword evidence="4 7" id="KW-0067">ATP-binding</keyword>
<evidence type="ECO:0000256" key="3">
    <source>
        <dbReference type="ARBA" id="ARBA00022741"/>
    </source>
</evidence>
<protein>
    <recommendedName>
        <fullName evidence="7">Spermidine/putrescine import ATP-binding protein PotA</fullName>
        <ecNumber evidence="7">7.6.2.11</ecNumber>
    </recommendedName>
</protein>
<comment type="similarity">
    <text evidence="7">Belongs to the ABC transporter superfamily. Spermidine/putrescine importer (TC 3.A.1.11.1) family.</text>
</comment>
<geneLocation type="plasmid" evidence="9 10">
    <name>pP66_d</name>
</geneLocation>
<evidence type="ECO:0000256" key="5">
    <source>
        <dbReference type="ARBA" id="ARBA00022967"/>
    </source>
</evidence>
<dbReference type="InterPro" id="IPR003593">
    <property type="entry name" value="AAA+_ATPase"/>
</dbReference>
<keyword evidence="10" id="KW-1185">Reference proteome</keyword>
<keyword evidence="2 7" id="KW-1003">Cell membrane</keyword>
<dbReference type="Gene3D" id="3.40.50.300">
    <property type="entry name" value="P-loop containing nucleotide triphosphate hydrolases"/>
    <property type="match status" value="1"/>
</dbReference>
<dbReference type="PANTHER" id="PTHR42781">
    <property type="entry name" value="SPERMIDINE/PUTRESCINE IMPORT ATP-BINDING PROTEIN POTA"/>
    <property type="match status" value="1"/>
</dbReference>
<dbReference type="PROSITE" id="PS50893">
    <property type="entry name" value="ABC_TRANSPORTER_2"/>
    <property type="match status" value="1"/>
</dbReference>
<dbReference type="EMBL" id="CP010709">
    <property type="protein sequence ID" value="AUQ97059.1"/>
    <property type="molecule type" value="Genomic_DNA"/>
</dbReference>
<comment type="function">
    <text evidence="7">Part of the ABC transporter complex PotABCD involved in spermidine/putrescine import. Responsible for energy coupling to the transport system.</text>
</comment>
<accession>A0ABM6RKU8</accession>
<evidence type="ECO:0000256" key="4">
    <source>
        <dbReference type="ARBA" id="ARBA00022840"/>
    </source>
</evidence>
<evidence type="ECO:0000256" key="1">
    <source>
        <dbReference type="ARBA" id="ARBA00022448"/>
    </source>
</evidence>
<dbReference type="Gene3D" id="2.40.50.100">
    <property type="match status" value="1"/>
</dbReference>
<evidence type="ECO:0000256" key="7">
    <source>
        <dbReference type="RuleBase" id="RU364083"/>
    </source>
</evidence>
<keyword evidence="5 7" id="KW-1278">Translocase</keyword>
<dbReference type="NCBIfam" id="TIGR01187">
    <property type="entry name" value="potA"/>
    <property type="match status" value="1"/>
</dbReference>
<dbReference type="InterPro" id="IPR017871">
    <property type="entry name" value="ABC_transporter-like_CS"/>
</dbReference>